<reference evidence="1" key="1">
    <citation type="submission" date="2021-02" db="EMBL/GenBank/DDBJ databases">
        <authorList>
            <consortium name="DOE Joint Genome Institute"/>
            <person name="Ahrendt S."/>
            <person name="Looney B.P."/>
            <person name="Miyauchi S."/>
            <person name="Morin E."/>
            <person name="Drula E."/>
            <person name="Courty P.E."/>
            <person name="Chicoki N."/>
            <person name="Fauchery L."/>
            <person name="Kohler A."/>
            <person name="Kuo A."/>
            <person name="Labutti K."/>
            <person name="Pangilinan J."/>
            <person name="Lipzen A."/>
            <person name="Riley R."/>
            <person name="Andreopoulos W."/>
            <person name="He G."/>
            <person name="Johnson J."/>
            <person name="Barry K.W."/>
            <person name="Grigoriev I.V."/>
            <person name="Nagy L."/>
            <person name="Hibbett D."/>
            <person name="Henrissat B."/>
            <person name="Matheny P.B."/>
            <person name="Labbe J."/>
            <person name="Martin F."/>
        </authorList>
    </citation>
    <scope>NUCLEOTIDE SEQUENCE</scope>
    <source>
        <strain evidence="1">EC-137</strain>
    </source>
</reference>
<evidence type="ECO:0000313" key="1">
    <source>
        <dbReference type="EMBL" id="KAI0027058.1"/>
    </source>
</evidence>
<dbReference type="Proteomes" id="UP000814128">
    <property type="component" value="Unassembled WGS sequence"/>
</dbReference>
<evidence type="ECO:0000313" key="2">
    <source>
        <dbReference type="Proteomes" id="UP000814128"/>
    </source>
</evidence>
<sequence length="109" mass="12093">VCHRLLGKLIDAFTPVLFTVGAARHMRCTDVLAERWMLDVIAPALADGGVGRPLETLERMRAVVLGRWAGAGVCEECVGWLREEYAGERRAVWERLDGWIVEAEAEESG</sequence>
<comment type="caution">
    <text evidence="1">The sequence shown here is derived from an EMBL/GenBank/DDBJ whole genome shotgun (WGS) entry which is preliminary data.</text>
</comment>
<feature type="non-terminal residue" evidence="1">
    <location>
        <position position="1"/>
    </location>
</feature>
<gene>
    <name evidence="1" type="ORF">K488DRAFT_63075</name>
</gene>
<keyword evidence="2" id="KW-1185">Reference proteome</keyword>
<dbReference type="EMBL" id="MU274025">
    <property type="protein sequence ID" value="KAI0027058.1"/>
    <property type="molecule type" value="Genomic_DNA"/>
</dbReference>
<accession>A0ACB8Q5J9</accession>
<name>A0ACB8Q5J9_9AGAM</name>
<protein>
    <submittedName>
        <fullName evidence="1">Uncharacterized protein</fullName>
    </submittedName>
</protein>
<reference evidence="1" key="2">
    <citation type="journal article" date="2022" name="New Phytol.">
        <title>Evolutionary transition to the ectomycorrhizal habit in the genomes of a hyperdiverse lineage of mushroom-forming fungi.</title>
        <authorList>
            <person name="Looney B."/>
            <person name="Miyauchi S."/>
            <person name="Morin E."/>
            <person name="Drula E."/>
            <person name="Courty P.E."/>
            <person name="Kohler A."/>
            <person name="Kuo A."/>
            <person name="LaButti K."/>
            <person name="Pangilinan J."/>
            <person name="Lipzen A."/>
            <person name="Riley R."/>
            <person name="Andreopoulos W."/>
            <person name="He G."/>
            <person name="Johnson J."/>
            <person name="Nolan M."/>
            <person name="Tritt A."/>
            <person name="Barry K.W."/>
            <person name="Grigoriev I.V."/>
            <person name="Nagy L.G."/>
            <person name="Hibbett D."/>
            <person name="Henrissat B."/>
            <person name="Matheny P.B."/>
            <person name="Labbe J."/>
            <person name="Martin F.M."/>
        </authorList>
    </citation>
    <scope>NUCLEOTIDE SEQUENCE</scope>
    <source>
        <strain evidence="1">EC-137</strain>
    </source>
</reference>
<proteinExistence type="predicted"/>
<organism evidence="1 2">
    <name type="scientific">Vararia minispora EC-137</name>
    <dbReference type="NCBI Taxonomy" id="1314806"/>
    <lineage>
        <taxon>Eukaryota</taxon>
        <taxon>Fungi</taxon>
        <taxon>Dikarya</taxon>
        <taxon>Basidiomycota</taxon>
        <taxon>Agaricomycotina</taxon>
        <taxon>Agaricomycetes</taxon>
        <taxon>Russulales</taxon>
        <taxon>Lachnocladiaceae</taxon>
        <taxon>Vararia</taxon>
    </lineage>
</organism>